<comment type="catalytic activity">
    <reaction evidence="3">
        <text>2',3'-cGAMP + H2O = Gp(2'-5')Ap(3') + H(+)</text>
        <dbReference type="Rhea" id="RHEA:59472"/>
        <dbReference type="ChEBI" id="CHEBI:15377"/>
        <dbReference type="ChEBI" id="CHEBI:15378"/>
        <dbReference type="ChEBI" id="CHEBI:143093"/>
        <dbReference type="ChEBI" id="CHEBI:143098"/>
    </reaction>
    <physiologicalReaction direction="left-to-right" evidence="3">
        <dbReference type="Rhea" id="RHEA:59473"/>
    </physiologicalReaction>
</comment>
<organismHost>
    <name type="scientific">Lepidoptera</name>
    <name type="common">moths &amp; butterflies</name>
    <dbReference type="NCBI Taxonomy" id="7088"/>
</organismHost>
<feature type="site" description="Substrate binding" evidence="4">
    <location>
        <position position="121"/>
    </location>
</feature>
<dbReference type="GO" id="GO:0061507">
    <property type="term" value="F:2',3'-cyclic GMP-AMP binding"/>
    <property type="evidence" value="ECO:0007669"/>
    <property type="project" value="UniProtKB-UniRule"/>
</dbReference>
<dbReference type="GO" id="GO:0016787">
    <property type="term" value="F:hydrolase activity"/>
    <property type="evidence" value="ECO:0007669"/>
    <property type="project" value="UniProtKB-KW"/>
</dbReference>
<evidence type="ECO:0000256" key="4">
    <source>
        <dbReference type="HAMAP-Rule" id="MF_04143"/>
    </source>
</evidence>
<feature type="site" description="Substrate binding" evidence="4">
    <location>
        <position position="261"/>
    </location>
</feature>
<name>A0A7G3W7Y2_NPVSF</name>
<protein>
    <submittedName>
        <fullName evidence="5">P26B</fullName>
    </submittedName>
</protein>
<keyword evidence="1 4" id="KW-0540">Nuclease</keyword>
<organism evidence="5">
    <name type="scientific">Spodoptera frugiperda nuclear polyhedrosis virus</name>
    <name type="common">SfNPV</name>
    <dbReference type="NCBI Taxonomy" id="10455"/>
    <lineage>
        <taxon>Viruses</taxon>
        <taxon>Viruses incertae sedis</taxon>
        <taxon>Naldaviricetes</taxon>
        <taxon>Lefavirales</taxon>
        <taxon>Baculoviridae</taxon>
        <taxon>Alphabaculovirus</taxon>
        <taxon>Alphabaculovirus spofrugiperdae</taxon>
    </lineage>
</organism>
<evidence type="ECO:0000256" key="2">
    <source>
        <dbReference type="ARBA" id="ARBA00022801"/>
    </source>
</evidence>
<evidence type="ECO:0000256" key="3">
    <source>
        <dbReference type="ARBA" id="ARBA00023932"/>
    </source>
</evidence>
<dbReference type="GO" id="GO:0004518">
    <property type="term" value="F:nuclease activity"/>
    <property type="evidence" value="ECO:0007669"/>
    <property type="project" value="UniProtKB-UniRule"/>
</dbReference>
<dbReference type="Pfam" id="PF04766">
    <property type="entry name" value="Baculo_p26"/>
    <property type="match status" value="1"/>
</dbReference>
<feature type="active site" description="Proton acceptor; shared with catalytic histidine of dimeric partner" evidence="4">
    <location>
        <position position="219"/>
    </location>
</feature>
<feature type="site" description="Substrate binding" evidence="4">
    <location>
        <position position="263"/>
    </location>
</feature>
<dbReference type="HAMAP" id="MF_04143">
    <property type="entry name" value="Poxins"/>
    <property type="match status" value="1"/>
</dbReference>
<proteinExistence type="inferred from homology"/>
<evidence type="ECO:0000313" key="5">
    <source>
        <dbReference type="EMBL" id="QED40189.1"/>
    </source>
</evidence>
<reference evidence="5" key="1">
    <citation type="submission" date="2019-02" db="EMBL/GenBank/DDBJ databases">
        <title>Genetic diversity of Spodoptera frugiperda multiple nucleopolyhedovirus and pathogenicity against corn- and rice-strain S. frugiperda larvae.</title>
        <authorList>
            <person name="Harrison R.L."/>
            <person name="Rowley D.L."/>
            <person name="Popham H.J."/>
        </authorList>
    </citation>
    <scope>NUCLEOTIDE SEQUENCE</scope>
    <source>
        <strain evidence="5">IIBBL BCIPV 459</strain>
    </source>
</reference>
<comment type="domain">
    <text evidence="4">The substrate binding site is formed by the N-terminus of a monomer and the C-terminus of the opposite monomer.</text>
</comment>
<accession>A0A7G3W7Y2</accession>
<feature type="site" description="Substrate binding" evidence="4">
    <location>
        <position position="176"/>
    </location>
</feature>
<evidence type="ECO:0000256" key="1">
    <source>
        <dbReference type="ARBA" id="ARBA00022722"/>
    </source>
</evidence>
<feature type="active site" description="Proton donor" evidence="4">
    <location>
        <position position="74"/>
    </location>
</feature>
<dbReference type="EMBL" id="MK503924">
    <property type="protein sequence ID" value="QED40189.1"/>
    <property type="molecule type" value="Genomic_DNA"/>
</dbReference>
<comment type="caution">
    <text evidence="4">Lacks conserved residue(s) required for the propagation of feature annotation.</text>
</comment>
<comment type="subunit">
    <text evidence="4">Homodimer.</text>
</comment>
<keyword evidence="2 4" id="KW-0378">Hydrolase</keyword>
<dbReference type="InterPro" id="IPR006853">
    <property type="entry name" value="Poxin_vir"/>
</dbReference>
<sequence>MYKMISVLEILVVAFTLCVSTSPLSAMATFNVKYTVDHETKRINVNSVLDAPVSIHVIPPNSDTNGDEKLTLLHQFPGVATNIIFPSITKDDDLYVQLNNGVLYKTRATRVYTNFHTHKNRMIYGQLYTIAVDDFEIANKIYIGAPIYRNKQLVSVITCRFDDYEAGLVMYPVTGIRPQGLISGQIQYDDRVGVETLRPSMSVYGRQQLPYKSAHMSVKQFAMTADMNRQLYRDLPRSVMLFHNNKEITITVVEGEFEMYRIRLDGPLVTNQESSNEEK</sequence>
<comment type="function">
    <text evidence="4">Nuclease that cleaves host 2',3'-cGAMP.</text>
</comment>